<dbReference type="RefSeq" id="WP_345589255.1">
    <property type="nucleotide sequence ID" value="NZ_BAABJG010000015.1"/>
</dbReference>
<keyword evidence="3" id="KW-0804">Transcription</keyword>
<dbReference type="PANTHER" id="PTHR43537">
    <property type="entry name" value="TRANSCRIPTIONAL REGULATOR, GNTR FAMILY"/>
    <property type="match status" value="1"/>
</dbReference>
<gene>
    <name evidence="5" type="ORF">ACFQ4B_23900</name>
</gene>
<evidence type="ECO:0000256" key="1">
    <source>
        <dbReference type="ARBA" id="ARBA00023015"/>
    </source>
</evidence>
<comment type="caution">
    <text evidence="5">The sequence shown here is derived from an EMBL/GenBank/DDBJ whole genome shotgun (WGS) entry which is preliminary data.</text>
</comment>
<keyword evidence="6" id="KW-1185">Reference proteome</keyword>
<dbReference type="InterPro" id="IPR036388">
    <property type="entry name" value="WH-like_DNA-bd_sf"/>
</dbReference>
<name>A0ABW3UUH0_9BACL</name>
<keyword evidence="2" id="KW-0238">DNA-binding</keyword>
<dbReference type="EMBL" id="JBHTLU010000031">
    <property type="protein sequence ID" value="MFD1223170.1"/>
    <property type="molecule type" value="Genomic_DNA"/>
</dbReference>
<dbReference type="Proteomes" id="UP001597180">
    <property type="component" value="Unassembled WGS sequence"/>
</dbReference>
<evidence type="ECO:0000256" key="2">
    <source>
        <dbReference type="ARBA" id="ARBA00023125"/>
    </source>
</evidence>
<organism evidence="5 6">
    <name type="scientific">Paenibacillus vulneris</name>
    <dbReference type="NCBI Taxonomy" id="1133364"/>
    <lineage>
        <taxon>Bacteria</taxon>
        <taxon>Bacillati</taxon>
        <taxon>Bacillota</taxon>
        <taxon>Bacilli</taxon>
        <taxon>Bacillales</taxon>
        <taxon>Paenibacillaceae</taxon>
        <taxon>Paenibacillus</taxon>
    </lineage>
</organism>
<dbReference type="Pfam" id="PF00392">
    <property type="entry name" value="GntR"/>
    <property type="match status" value="1"/>
</dbReference>
<dbReference type="Gene3D" id="1.10.10.10">
    <property type="entry name" value="Winged helix-like DNA-binding domain superfamily/Winged helix DNA-binding domain"/>
    <property type="match status" value="1"/>
</dbReference>
<evidence type="ECO:0000313" key="6">
    <source>
        <dbReference type="Proteomes" id="UP001597180"/>
    </source>
</evidence>
<dbReference type="InterPro" id="IPR036390">
    <property type="entry name" value="WH_DNA-bd_sf"/>
</dbReference>
<dbReference type="Pfam" id="PF07729">
    <property type="entry name" value="FCD"/>
    <property type="match status" value="1"/>
</dbReference>
<proteinExistence type="predicted"/>
<sequence>MNKGSLSFQTVKRKQIVDDVVEQLQRKISLGELSPGMQIPTEPELMEQFGVGRSTIREAVRVLVSAGLLDKRQGHGTFVCQQKPIQEPLDYRLRRAEILEVYEVRRMMEIEAARLAADRRDDEDLRVMRELLDQRQVAIDSGRVKEYLDADIAYHIAVAAATKNAVLADMYRIFSEVLRHSLENLVNHPQYNQYYTEQHEKIYEAIRDKDVQAAELYSMQHLDGTRTELEEHIKS</sequence>
<evidence type="ECO:0000259" key="4">
    <source>
        <dbReference type="PROSITE" id="PS50949"/>
    </source>
</evidence>
<dbReference type="SUPFAM" id="SSF48008">
    <property type="entry name" value="GntR ligand-binding domain-like"/>
    <property type="match status" value="1"/>
</dbReference>
<dbReference type="SMART" id="SM00345">
    <property type="entry name" value="HTH_GNTR"/>
    <property type="match status" value="1"/>
</dbReference>
<dbReference type="PROSITE" id="PS50949">
    <property type="entry name" value="HTH_GNTR"/>
    <property type="match status" value="1"/>
</dbReference>
<dbReference type="PRINTS" id="PR00035">
    <property type="entry name" value="HTHGNTR"/>
</dbReference>
<dbReference type="InterPro" id="IPR000524">
    <property type="entry name" value="Tscrpt_reg_HTH_GntR"/>
</dbReference>
<dbReference type="InterPro" id="IPR011711">
    <property type="entry name" value="GntR_C"/>
</dbReference>
<dbReference type="PANTHER" id="PTHR43537:SF47">
    <property type="entry name" value="REGULATORY PROTEIN GNTR HTH"/>
    <property type="match status" value="1"/>
</dbReference>
<dbReference type="SUPFAM" id="SSF46785">
    <property type="entry name" value="Winged helix' DNA-binding domain"/>
    <property type="match status" value="1"/>
</dbReference>
<reference evidence="6" key="1">
    <citation type="journal article" date="2019" name="Int. J. Syst. Evol. Microbiol.">
        <title>The Global Catalogue of Microorganisms (GCM) 10K type strain sequencing project: providing services to taxonomists for standard genome sequencing and annotation.</title>
        <authorList>
            <consortium name="The Broad Institute Genomics Platform"/>
            <consortium name="The Broad Institute Genome Sequencing Center for Infectious Disease"/>
            <person name="Wu L."/>
            <person name="Ma J."/>
        </authorList>
    </citation>
    <scope>NUCLEOTIDE SEQUENCE [LARGE SCALE GENOMIC DNA]</scope>
    <source>
        <strain evidence="6">CCUG 53270</strain>
    </source>
</reference>
<feature type="domain" description="HTH gntR-type" evidence="4">
    <location>
        <begin position="14"/>
        <end position="82"/>
    </location>
</feature>
<protein>
    <submittedName>
        <fullName evidence="5">FadR/GntR family transcriptional regulator</fullName>
    </submittedName>
</protein>
<dbReference type="InterPro" id="IPR008920">
    <property type="entry name" value="TF_FadR/GntR_C"/>
</dbReference>
<dbReference type="SMART" id="SM00895">
    <property type="entry name" value="FCD"/>
    <property type="match status" value="1"/>
</dbReference>
<evidence type="ECO:0000256" key="3">
    <source>
        <dbReference type="ARBA" id="ARBA00023163"/>
    </source>
</evidence>
<dbReference type="CDD" id="cd07377">
    <property type="entry name" value="WHTH_GntR"/>
    <property type="match status" value="1"/>
</dbReference>
<dbReference type="Gene3D" id="1.20.120.530">
    <property type="entry name" value="GntR ligand-binding domain-like"/>
    <property type="match status" value="1"/>
</dbReference>
<accession>A0ABW3UUH0</accession>
<keyword evidence="1" id="KW-0805">Transcription regulation</keyword>
<evidence type="ECO:0000313" key="5">
    <source>
        <dbReference type="EMBL" id="MFD1223170.1"/>
    </source>
</evidence>